<dbReference type="Gene3D" id="3.40.920.10">
    <property type="entry name" value="Pyruvate-ferredoxin oxidoreductase, PFOR, domain III"/>
    <property type="match status" value="1"/>
</dbReference>
<dbReference type="PANTHER" id="PTHR43854">
    <property type="entry name" value="INDOLEPYRUVATE OXIDOREDUCTASE SUBUNIT IORB"/>
    <property type="match status" value="1"/>
</dbReference>
<dbReference type="NCBIfam" id="NF005325">
    <property type="entry name" value="PRK06853.1-5"/>
    <property type="match status" value="1"/>
</dbReference>
<gene>
    <name evidence="3" type="ORF">H8693_03450</name>
</gene>
<keyword evidence="1" id="KW-0560">Oxidoreductase</keyword>
<dbReference type="InterPro" id="IPR052198">
    <property type="entry name" value="IorB_Oxidoreductase"/>
</dbReference>
<evidence type="ECO:0000256" key="1">
    <source>
        <dbReference type="ARBA" id="ARBA00023002"/>
    </source>
</evidence>
<dbReference type="SUPFAM" id="SSF53323">
    <property type="entry name" value="Pyruvate-ferredoxin oxidoreductase, PFOR, domain III"/>
    <property type="match status" value="1"/>
</dbReference>
<dbReference type="AlphaFoldDB" id="A0A926HS17"/>
<dbReference type="InterPro" id="IPR019752">
    <property type="entry name" value="Pyrv/ketoisovalerate_OxRed_cat"/>
</dbReference>
<dbReference type="InterPro" id="IPR002869">
    <property type="entry name" value="Pyrv_flavodox_OxRed_cen"/>
</dbReference>
<evidence type="ECO:0000313" key="3">
    <source>
        <dbReference type="EMBL" id="MBC8537992.1"/>
    </source>
</evidence>
<feature type="domain" description="Pyruvate/ketoisovalerate oxidoreductase catalytic" evidence="2">
    <location>
        <begin position="12"/>
        <end position="189"/>
    </location>
</feature>
<dbReference type="Pfam" id="PF01558">
    <property type="entry name" value="POR"/>
    <property type="match status" value="1"/>
</dbReference>
<protein>
    <submittedName>
        <fullName evidence="3">Indolepyruvate oxidoreductase subunit beta</fullName>
    </submittedName>
</protein>
<name>A0A926HS17_9FIRM</name>
<keyword evidence="4" id="KW-1185">Reference proteome</keyword>
<comment type="caution">
    <text evidence="3">The sequence shown here is derived from an EMBL/GenBank/DDBJ whole genome shotgun (WGS) entry which is preliminary data.</text>
</comment>
<accession>A0A926HS17</accession>
<sequence>MKDTNILIVGVGGQGTLLASVLLGKLAMEQGYDVKLSEVHGMAQRGGSVVTHVRMSEGTVTAPVISEGDADIIVAFEMLEAYRWVSYLKPEGKMYVNTQQINPMPVIMGAAEYPADIREYLEKNVGEVTFMDALAIAEELGNVKAVNTVLLGALAKELPFTKEMWLDAIASTVKPRFVELNKAAFERGYTYR</sequence>
<reference evidence="3" key="1">
    <citation type="submission" date="2020-08" db="EMBL/GenBank/DDBJ databases">
        <title>Genome public.</title>
        <authorList>
            <person name="Liu C."/>
            <person name="Sun Q."/>
        </authorList>
    </citation>
    <scope>NUCLEOTIDE SEQUENCE</scope>
    <source>
        <strain evidence="3">NSJ-63</strain>
    </source>
</reference>
<dbReference type="GO" id="GO:0016903">
    <property type="term" value="F:oxidoreductase activity, acting on the aldehyde or oxo group of donors"/>
    <property type="evidence" value="ECO:0007669"/>
    <property type="project" value="InterPro"/>
</dbReference>
<dbReference type="Proteomes" id="UP000617951">
    <property type="component" value="Unassembled WGS sequence"/>
</dbReference>
<proteinExistence type="predicted"/>
<dbReference type="PANTHER" id="PTHR43854:SF1">
    <property type="entry name" value="INDOLEPYRUVATE OXIDOREDUCTASE SUBUNIT IORB"/>
    <property type="match status" value="1"/>
</dbReference>
<organism evidence="3 4">
    <name type="scientific">Guopingia tenuis</name>
    <dbReference type="NCBI Taxonomy" id="2763656"/>
    <lineage>
        <taxon>Bacteria</taxon>
        <taxon>Bacillati</taxon>
        <taxon>Bacillota</taxon>
        <taxon>Clostridia</taxon>
        <taxon>Christensenellales</taxon>
        <taxon>Christensenellaceae</taxon>
        <taxon>Guopingia</taxon>
    </lineage>
</organism>
<evidence type="ECO:0000313" key="4">
    <source>
        <dbReference type="Proteomes" id="UP000617951"/>
    </source>
</evidence>
<dbReference type="NCBIfam" id="NF005322">
    <property type="entry name" value="PRK06853.1-2"/>
    <property type="match status" value="1"/>
</dbReference>
<dbReference type="EMBL" id="JACRSS010000001">
    <property type="protein sequence ID" value="MBC8537992.1"/>
    <property type="molecule type" value="Genomic_DNA"/>
</dbReference>
<evidence type="ECO:0000259" key="2">
    <source>
        <dbReference type="Pfam" id="PF01558"/>
    </source>
</evidence>
<dbReference type="RefSeq" id="WP_249279796.1">
    <property type="nucleotide sequence ID" value="NZ_JACRSS010000001.1"/>
</dbReference>